<gene>
    <name evidence="2" type="ORF">FLK61_24005</name>
</gene>
<reference evidence="3" key="1">
    <citation type="submission" date="2019-07" db="EMBL/GenBank/DDBJ databases">
        <title>Bacillus alkalisoli sp. nov. isolated from saline soil.</title>
        <authorList>
            <person name="Sun J.-Q."/>
            <person name="Xu L."/>
        </authorList>
    </citation>
    <scope>NUCLEOTIDE SEQUENCE [LARGE SCALE GENOMIC DNA]</scope>
    <source>
        <strain evidence="3">M4U3P1</strain>
    </source>
</reference>
<dbReference type="KEGG" id="psua:FLK61_24005"/>
<dbReference type="AlphaFoldDB" id="A0A859FBD7"/>
<keyword evidence="1" id="KW-0812">Transmembrane</keyword>
<keyword evidence="1" id="KW-1133">Transmembrane helix</keyword>
<evidence type="ECO:0000313" key="3">
    <source>
        <dbReference type="Proteomes" id="UP000318138"/>
    </source>
</evidence>
<feature type="transmembrane region" description="Helical" evidence="1">
    <location>
        <begin position="102"/>
        <end position="123"/>
    </location>
</feature>
<protein>
    <submittedName>
        <fullName evidence="2">Uncharacterized protein</fullName>
    </submittedName>
</protein>
<evidence type="ECO:0000313" key="2">
    <source>
        <dbReference type="EMBL" id="QKS69854.1"/>
    </source>
</evidence>
<proteinExistence type="predicted"/>
<dbReference type="RefSeq" id="WP_176007899.1">
    <property type="nucleotide sequence ID" value="NZ_CP041372.2"/>
</dbReference>
<feature type="transmembrane region" description="Helical" evidence="1">
    <location>
        <begin position="30"/>
        <end position="50"/>
    </location>
</feature>
<organism evidence="2 3">
    <name type="scientific">Paenalkalicoccus suaedae</name>
    <dbReference type="NCBI Taxonomy" id="2592382"/>
    <lineage>
        <taxon>Bacteria</taxon>
        <taxon>Bacillati</taxon>
        <taxon>Bacillota</taxon>
        <taxon>Bacilli</taxon>
        <taxon>Bacillales</taxon>
        <taxon>Bacillaceae</taxon>
        <taxon>Paenalkalicoccus</taxon>
    </lineage>
</organism>
<keyword evidence="1" id="KW-0472">Membrane</keyword>
<sequence length="154" mass="16883">MIFLSSNISASGSIHSLASTPGWTPINSPWTVVLFITLIMGALYTIASFANHHPRSLFQKNFWQGPAATIVTITLFSLSFICFALAFTVWTPAALAAPSPLLFYSLIMYFLLLIVAIPFTIIIRGATTQRDRSRAITISFLGTTIALILIIFLL</sequence>
<evidence type="ECO:0000256" key="1">
    <source>
        <dbReference type="SAM" id="Phobius"/>
    </source>
</evidence>
<keyword evidence="3" id="KW-1185">Reference proteome</keyword>
<feature type="transmembrane region" description="Helical" evidence="1">
    <location>
        <begin position="135"/>
        <end position="153"/>
    </location>
</feature>
<dbReference type="Proteomes" id="UP000318138">
    <property type="component" value="Chromosome"/>
</dbReference>
<feature type="transmembrane region" description="Helical" evidence="1">
    <location>
        <begin position="62"/>
        <end position="90"/>
    </location>
</feature>
<name>A0A859FBD7_9BACI</name>
<dbReference type="EMBL" id="CP041372">
    <property type="protein sequence ID" value="QKS69854.1"/>
    <property type="molecule type" value="Genomic_DNA"/>
</dbReference>
<accession>A0A859FBD7</accession>